<dbReference type="InterPro" id="IPR015421">
    <property type="entry name" value="PyrdxlP-dep_Trfase_major"/>
</dbReference>
<evidence type="ECO:0000313" key="8">
    <source>
        <dbReference type="EMBL" id="TDR18452.1"/>
    </source>
</evidence>
<gene>
    <name evidence="8" type="ORF">C8D91_2372</name>
</gene>
<dbReference type="SUPFAM" id="SSF53383">
    <property type="entry name" value="PLP-dependent transferases"/>
    <property type="match status" value="1"/>
</dbReference>
<dbReference type="OrthoDB" id="9763453at2"/>
<evidence type="ECO:0000259" key="7">
    <source>
        <dbReference type="Pfam" id="PF00155"/>
    </source>
</evidence>
<protein>
    <recommendedName>
        <fullName evidence="6">Aminotransferase</fullName>
        <ecNumber evidence="6">2.6.1.-</ecNumber>
    </recommendedName>
</protein>
<proteinExistence type="inferred from homology"/>
<reference evidence="8 9" key="1">
    <citation type="submission" date="2019-03" db="EMBL/GenBank/DDBJ databases">
        <title>Genomic Encyclopedia of Type Strains, Phase IV (KMG-IV): sequencing the most valuable type-strain genomes for metagenomic binning, comparative biology and taxonomic classification.</title>
        <authorList>
            <person name="Goeker M."/>
        </authorList>
    </citation>
    <scope>NUCLEOTIDE SEQUENCE [LARGE SCALE GENOMIC DNA]</scope>
    <source>
        <strain evidence="8 9">DSM 25488</strain>
    </source>
</reference>
<comment type="cofactor">
    <cofactor evidence="1 6">
        <name>pyridoxal 5'-phosphate</name>
        <dbReference type="ChEBI" id="CHEBI:597326"/>
    </cofactor>
</comment>
<evidence type="ECO:0000313" key="9">
    <source>
        <dbReference type="Proteomes" id="UP000295724"/>
    </source>
</evidence>
<dbReference type="Gene3D" id="3.90.1150.10">
    <property type="entry name" value="Aspartate Aminotransferase, domain 1"/>
    <property type="match status" value="1"/>
</dbReference>
<dbReference type="FunFam" id="3.40.640.10:FF:000033">
    <property type="entry name" value="Aspartate aminotransferase"/>
    <property type="match status" value="1"/>
</dbReference>
<dbReference type="EMBL" id="SNZB01000005">
    <property type="protein sequence ID" value="TDR18452.1"/>
    <property type="molecule type" value="Genomic_DNA"/>
</dbReference>
<sequence length="398" mass="42553">MSEFVSDLVKRVKPSATIAVSMKAAELKRAGKDVIGLGAGEPDFDTPDHIKKAAIEAIQQGKTKYTAVDGTPELKQAILGKLLRENHVSYQANEILVSCGAKHSISNLLCAVINPGDEVIIPTPYWVSYPDMTLLAGGKSVLVETNIDADFKLTADQLNQAITSKTKLVMLNSPSNPTGKAYTQAELVAIGEVILAHPKVLIATDDIYEHIYWGQEPLVNLVALFPALKDRVIIINGVSKAYAMTGWRIGFAAGNAEIITAMRKVQSQSTSNPCSISQAAATAAYNGPQDCLMVMKTAFKERHDYLVSALNDLPGVKCSAGNGAFYAFPDVSALVKQIDGVHDDVELSTWLLENAGVAVVPGTPFGAPGYVRLSFATSIDVLKDAINRIACAVKPHFA</sequence>
<evidence type="ECO:0000256" key="5">
    <source>
        <dbReference type="ARBA" id="ARBA00022898"/>
    </source>
</evidence>
<dbReference type="Gene3D" id="3.40.640.10">
    <property type="entry name" value="Type I PLP-dependent aspartate aminotransferase-like (Major domain)"/>
    <property type="match status" value="1"/>
</dbReference>
<dbReference type="RefSeq" id="WP_099019552.1">
    <property type="nucleotide sequence ID" value="NZ_NIHB01000003.1"/>
</dbReference>
<keyword evidence="9" id="KW-1185">Reference proteome</keyword>
<comment type="similarity">
    <text evidence="2 6">Belongs to the class-I pyridoxal-phosphate-dependent aminotransferase family.</text>
</comment>
<dbReference type="InterPro" id="IPR015424">
    <property type="entry name" value="PyrdxlP-dep_Trfase"/>
</dbReference>
<organism evidence="8 9">
    <name type="scientific">Marinicella litoralis</name>
    <dbReference type="NCBI Taxonomy" id="644220"/>
    <lineage>
        <taxon>Bacteria</taxon>
        <taxon>Pseudomonadati</taxon>
        <taxon>Pseudomonadota</taxon>
        <taxon>Gammaproteobacteria</taxon>
        <taxon>Lysobacterales</taxon>
        <taxon>Marinicellaceae</taxon>
        <taxon>Marinicella</taxon>
    </lineage>
</organism>
<dbReference type="InterPro" id="IPR004839">
    <property type="entry name" value="Aminotransferase_I/II_large"/>
</dbReference>
<name>A0A4R6XGE1_9GAMM</name>
<dbReference type="EC" id="2.6.1.-" evidence="6"/>
<dbReference type="GO" id="GO:0030170">
    <property type="term" value="F:pyridoxal phosphate binding"/>
    <property type="evidence" value="ECO:0007669"/>
    <property type="project" value="InterPro"/>
</dbReference>
<dbReference type="Proteomes" id="UP000295724">
    <property type="component" value="Unassembled WGS sequence"/>
</dbReference>
<evidence type="ECO:0000256" key="4">
    <source>
        <dbReference type="ARBA" id="ARBA00022679"/>
    </source>
</evidence>
<keyword evidence="4 6" id="KW-0808">Transferase</keyword>
<dbReference type="GO" id="GO:0008483">
    <property type="term" value="F:transaminase activity"/>
    <property type="evidence" value="ECO:0007669"/>
    <property type="project" value="UniProtKB-KW"/>
</dbReference>
<dbReference type="PANTHER" id="PTHR46383">
    <property type="entry name" value="ASPARTATE AMINOTRANSFERASE"/>
    <property type="match status" value="1"/>
</dbReference>
<dbReference type="Pfam" id="PF00155">
    <property type="entry name" value="Aminotran_1_2"/>
    <property type="match status" value="1"/>
</dbReference>
<keyword evidence="5" id="KW-0663">Pyridoxal phosphate</keyword>
<comment type="caution">
    <text evidence="8">The sequence shown here is derived from an EMBL/GenBank/DDBJ whole genome shotgun (WGS) entry which is preliminary data.</text>
</comment>
<dbReference type="InterPro" id="IPR004838">
    <property type="entry name" value="NHTrfase_class1_PyrdxlP-BS"/>
</dbReference>
<dbReference type="PANTHER" id="PTHR46383:SF1">
    <property type="entry name" value="ASPARTATE AMINOTRANSFERASE"/>
    <property type="match status" value="1"/>
</dbReference>
<dbReference type="InterPro" id="IPR015422">
    <property type="entry name" value="PyrdxlP-dep_Trfase_small"/>
</dbReference>
<dbReference type="GO" id="GO:0006520">
    <property type="term" value="P:amino acid metabolic process"/>
    <property type="evidence" value="ECO:0007669"/>
    <property type="project" value="InterPro"/>
</dbReference>
<evidence type="ECO:0000256" key="6">
    <source>
        <dbReference type="RuleBase" id="RU000481"/>
    </source>
</evidence>
<feature type="domain" description="Aminotransferase class I/classII large" evidence="7">
    <location>
        <begin position="32"/>
        <end position="389"/>
    </location>
</feature>
<dbReference type="CDD" id="cd00609">
    <property type="entry name" value="AAT_like"/>
    <property type="match status" value="1"/>
</dbReference>
<dbReference type="PROSITE" id="PS00105">
    <property type="entry name" value="AA_TRANSFER_CLASS_1"/>
    <property type="match status" value="1"/>
</dbReference>
<accession>A0A4R6XGE1</accession>
<evidence type="ECO:0000256" key="1">
    <source>
        <dbReference type="ARBA" id="ARBA00001933"/>
    </source>
</evidence>
<evidence type="ECO:0000256" key="2">
    <source>
        <dbReference type="ARBA" id="ARBA00007441"/>
    </source>
</evidence>
<keyword evidence="3 6" id="KW-0032">Aminotransferase</keyword>
<dbReference type="InterPro" id="IPR050596">
    <property type="entry name" value="AspAT/PAT-like"/>
</dbReference>
<evidence type="ECO:0000256" key="3">
    <source>
        <dbReference type="ARBA" id="ARBA00022576"/>
    </source>
</evidence>
<dbReference type="AlphaFoldDB" id="A0A4R6XGE1"/>